<protein>
    <submittedName>
        <fullName evidence="2">Uncharacterized protein</fullName>
    </submittedName>
</protein>
<dbReference type="AlphaFoldDB" id="A0A9P5X4D6"/>
<evidence type="ECO:0000256" key="1">
    <source>
        <dbReference type="SAM" id="MobiDB-lite"/>
    </source>
</evidence>
<reference evidence="2" key="1">
    <citation type="submission" date="2020-11" db="EMBL/GenBank/DDBJ databases">
        <authorList>
            <consortium name="DOE Joint Genome Institute"/>
            <person name="Ahrendt S."/>
            <person name="Riley R."/>
            <person name="Andreopoulos W."/>
            <person name="Labutti K."/>
            <person name="Pangilinan J."/>
            <person name="Ruiz-Duenas F.J."/>
            <person name="Barrasa J.M."/>
            <person name="Sanchez-Garcia M."/>
            <person name="Camarero S."/>
            <person name="Miyauchi S."/>
            <person name="Serrano A."/>
            <person name="Linde D."/>
            <person name="Babiker R."/>
            <person name="Drula E."/>
            <person name="Ayuso-Fernandez I."/>
            <person name="Pacheco R."/>
            <person name="Padilla G."/>
            <person name="Ferreira P."/>
            <person name="Barriuso J."/>
            <person name="Kellner H."/>
            <person name="Castanera R."/>
            <person name="Alfaro M."/>
            <person name="Ramirez L."/>
            <person name="Pisabarro A.G."/>
            <person name="Kuo A."/>
            <person name="Tritt A."/>
            <person name="Lipzen A."/>
            <person name="He G."/>
            <person name="Yan M."/>
            <person name="Ng V."/>
            <person name="Cullen D."/>
            <person name="Martin F."/>
            <person name="Rosso M.-N."/>
            <person name="Henrissat B."/>
            <person name="Hibbett D."/>
            <person name="Martinez A.T."/>
            <person name="Grigoriev I.V."/>
        </authorList>
    </citation>
    <scope>NUCLEOTIDE SEQUENCE</scope>
    <source>
        <strain evidence="2">MF-IS2</strain>
    </source>
</reference>
<dbReference type="Proteomes" id="UP000807342">
    <property type="component" value="Unassembled WGS sequence"/>
</dbReference>
<feature type="compositionally biased region" description="Basic and acidic residues" evidence="1">
    <location>
        <begin position="152"/>
        <end position="168"/>
    </location>
</feature>
<feature type="compositionally biased region" description="Polar residues" evidence="1">
    <location>
        <begin position="142"/>
        <end position="151"/>
    </location>
</feature>
<name>A0A9P5X4D6_9AGAR</name>
<evidence type="ECO:0000313" key="2">
    <source>
        <dbReference type="EMBL" id="KAF9444197.1"/>
    </source>
</evidence>
<gene>
    <name evidence="2" type="ORF">P691DRAFT_357517</name>
</gene>
<comment type="caution">
    <text evidence="2">The sequence shown here is derived from an EMBL/GenBank/DDBJ whole genome shotgun (WGS) entry which is preliminary data.</text>
</comment>
<sequence length="239" mass="26601">MMIKDKENRESKLGSEDTVVHRLIIDLDENDPDDNADGDDGDDKCSLVEDLIPAVQNLEIGPSHPLLATNPVSVPTKKTIEVILHNDGASRFNYPPDATEKDAKDAKAINGERSEAVSVAISVVTQKEEPGTNTPEPVASPLESSTPQATSNRDHRSGSKERSREPKSIRNRPKTSPQPDVVPTMPRHRELPREPRAMREQRNREQKYAIPKSSSGGESRRSKWDEKENESRGNVCKRN</sequence>
<dbReference type="EMBL" id="MU151395">
    <property type="protein sequence ID" value="KAF9444197.1"/>
    <property type="molecule type" value="Genomic_DNA"/>
</dbReference>
<organism evidence="2 3">
    <name type="scientific">Macrolepiota fuliginosa MF-IS2</name>
    <dbReference type="NCBI Taxonomy" id="1400762"/>
    <lineage>
        <taxon>Eukaryota</taxon>
        <taxon>Fungi</taxon>
        <taxon>Dikarya</taxon>
        <taxon>Basidiomycota</taxon>
        <taxon>Agaricomycotina</taxon>
        <taxon>Agaricomycetes</taxon>
        <taxon>Agaricomycetidae</taxon>
        <taxon>Agaricales</taxon>
        <taxon>Agaricineae</taxon>
        <taxon>Agaricaceae</taxon>
        <taxon>Macrolepiota</taxon>
    </lineage>
</organism>
<accession>A0A9P5X4D6</accession>
<feature type="compositionally biased region" description="Basic and acidic residues" evidence="1">
    <location>
        <begin position="98"/>
        <end position="115"/>
    </location>
</feature>
<feature type="compositionally biased region" description="Basic and acidic residues" evidence="1">
    <location>
        <begin position="187"/>
        <end position="207"/>
    </location>
</feature>
<evidence type="ECO:0000313" key="3">
    <source>
        <dbReference type="Proteomes" id="UP000807342"/>
    </source>
</evidence>
<keyword evidence="3" id="KW-1185">Reference proteome</keyword>
<proteinExistence type="predicted"/>
<feature type="compositionally biased region" description="Basic and acidic residues" evidence="1">
    <location>
        <begin position="218"/>
        <end position="231"/>
    </location>
</feature>
<feature type="region of interest" description="Disordered" evidence="1">
    <location>
        <begin position="89"/>
        <end position="239"/>
    </location>
</feature>